<dbReference type="SUPFAM" id="SSF54909">
    <property type="entry name" value="Dimeric alpha+beta barrel"/>
    <property type="match status" value="1"/>
</dbReference>
<evidence type="ECO:0000256" key="3">
    <source>
        <dbReference type="ARBA" id="ARBA00023163"/>
    </source>
</evidence>
<sequence length="329" mass="35568">MTPLPDSWDETDRQIAAVLQISGRASWGAVARLLELPERTVARRGQRLIDLGVIKVSTYLDATTVYQARSVVVRVRTAAGAARTVAAAIAGRADASSVSVLEGARQVVALLILSEPERVADVLLDELPAIPGVLDSEAMTVLRPYRSGYDWMMTNTISPEVRAQAEAETLAALQEDAEPVADLTEQDERLIALLAEDGRMPATRLAERLDAKTGVVRRRVEQLIATGTLRVRAEVLPGVFGLRVEAMVWLRVPPGRVDDVGRRLAASGEVRFCSAVSGEYQLMVDVLARGEEALLEFLAGVLREFEGAQIGDLSLVLAPVRRGPLSLTT</sequence>
<protein>
    <submittedName>
        <fullName evidence="6">Lrp/AsnC family transcriptional regulator</fullName>
    </submittedName>
</protein>
<dbReference type="InterPro" id="IPR000485">
    <property type="entry name" value="AsnC-type_HTH_dom"/>
</dbReference>
<keyword evidence="7" id="KW-1185">Reference proteome</keyword>
<dbReference type="InterPro" id="IPR011008">
    <property type="entry name" value="Dimeric_a/b-barrel"/>
</dbReference>
<dbReference type="Pfam" id="PF01037">
    <property type="entry name" value="AsnC_trans_reg"/>
    <property type="match status" value="1"/>
</dbReference>
<accession>A0ABS1SLK4</accession>
<evidence type="ECO:0000313" key="6">
    <source>
        <dbReference type="EMBL" id="MBL3689067.1"/>
    </source>
</evidence>
<evidence type="ECO:0000256" key="1">
    <source>
        <dbReference type="ARBA" id="ARBA00023015"/>
    </source>
</evidence>
<dbReference type="InterPro" id="IPR036388">
    <property type="entry name" value="WH-like_DNA-bd_sf"/>
</dbReference>
<feature type="domain" description="HTH asnC-type" evidence="5">
    <location>
        <begin position="183"/>
        <end position="223"/>
    </location>
</feature>
<feature type="domain" description="Transcription regulator AsnC/Lrp ligand binding" evidence="4">
    <location>
        <begin position="248"/>
        <end position="309"/>
    </location>
</feature>
<dbReference type="Gene3D" id="3.30.70.920">
    <property type="match status" value="1"/>
</dbReference>
<evidence type="ECO:0000313" key="7">
    <source>
        <dbReference type="Proteomes" id="UP001646141"/>
    </source>
</evidence>
<evidence type="ECO:0000259" key="5">
    <source>
        <dbReference type="Pfam" id="PF13404"/>
    </source>
</evidence>
<dbReference type="InterPro" id="IPR019887">
    <property type="entry name" value="Tscrpt_reg_AsnC/Lrp_C"/>
</dbReference>
<keyword evidence="2" id="KW-0238">DNA-binding</keyword>
<dbReference type="RefSeq" id="WP_202381032.1">
    <property type="nucleotide sequence ID" value="NZ_BAAAMA010000004.1"/>
</dbReference>
<dbReference type="Gene3D" id="1.10.10.10">
    <property type="entry name" value="Winged helix-like DNA-binding domain superfamily/Winged helix DNA-binding domain"/>
    <property type="match status" value="2"/>
</dbReference>
<comment type="caution">
    <text evidence="6">The sequence shown here is derived from an EMBL/GenBank/DDBJ whole genome shotgun (WGS) entry which is preliminary data.</text>
</comment>
<dbReference type="SMART" id="SM00344">
    <property type="entry name" value="HTH_ASNC"/>
    <property type="match status" value="2"/>
</dbReference>
<proteinExistence type="predicted"/>
<evidence type="ECO:0000256" key="2">
    <source>
        <dbReference type="ARBA" id="ARBA00023125"/>
    </source>
</evidence>
<dbReference type="EMBL" id="QYAD01000001">
    <property type="protein sequence ID" value="MBL3689067.1"/>
    <property type="molecule type" value="Genomic_DNA"/>
</dbReference>
<gene>
    <name evidence="6" type="ORF">D3226_03720</name>
</gene>
<feature type="domain" description="HTH asnC-type" evidence="5">
    <location>
        <begin position="9"/>
        <end position="48"/>
    </location>
</feature>
<dbReference type="PANTHER" id="PTHR30154:SF34">
    <property type="entry name" value="TRANSCRIPTIONAL REGULATOR AZLB"/>
    <property type="match status" value="1"/>
</dbReference>
<name>A0ABS1SLK4_9MICO</name>
<organism evidence="6 7">
    <name type="scientific">Leucobacter chromiireducens subsp. chromiireducens</name>
    <dbReference type="NCBI Taxonomy" id="660067"/>
    <lineage>
        <taxon>Bacteria</taxon>
        <taxon>Bacillati</taxon>
        <taxon>Actinomycetota</taxon>
        <taxon>Actinomycetes</taxon>
        <taxon>Micrococcales</taxon>
        <taxon>Microbacteriaceae</taxon>
        <taxon>Leucobacter</taxon>
    </lineage>
</organism>
<reference evidence="6 7" key="1">
    <citation type="submission" date="2018-09" db="EMBL/GenBank/DDBJ databases">
        <title>Comparative genomics of Leucobacter spp.</title>
        <authorList>
            <person name="Reis A.C."/>
            <person name="Kolvenbach B.A."/>
            <person name="Corvini P.F.X."/>
            <person name="Nunes O.C."/>
        </authorList>
    </citation>
    <scope>NUCLEOTIDE SEQUENCE [LARGE SCALE GENOMIC DNA]</scope>
    <source>
        <strain evidence="6 7">L-1</strain>
    </source>
</reference>
<dbReference type="InterPro" id="IPR019888">
    <property type="entry name" value="Tscrpt_reg_AsnC-like"/>
</dbReference>
<dbReference type="Pfam" id="PF13404">
    <property type="entry name" value="HTH_AsnC-type"/>
    <property type="match status" value="2"/>
</dbReference>
<dbReference type="Proteomes" id="UP001646141">
    <property type="component" value="Unassembled WGS sequence"/>
</dbReference>
<dbReference type="PANTHER" id="PTHR30154">
    <property type="entry name" value="LEUCINE-RESPONSIVE REGULATORY PROTEIN"/>
    <property type="match status" value="1"/>
</dbReference>
<keyword evidence="3" id="KW-0804">Transcription</keyword>
<keyword evidence="1" id="KW-0805">Transcription regulation</keyword>
<dbReference type="SUPFAM" id="SSF46785">
    <property type="entry name" value="Winged helix' DNA-binding domain"/>
    <property type="match status" value="2"/>
</dbReference>
<evidence type="ECO:0000259" key="4">
    <source>
        <dbReference type="Pfam" id="PF01037"/>
    </source>
</evidence>
<dbReference type="InterPro" id="IPR036390">
    <property type="entry name" value="WH_DNA-bd_sf"/>
</dbReference>